<dbReference type="InterPro" id="IPR000259">
    <property type="entry name" value="Adhesion_dom_fimbrial"/>
</dbReference>
<proteinExistence type="inferred from homology"/>
<evidence type="ECO:0000313" key="7">
    <source>
        <dbReference type="Proteomes" id="UP000010290"/>
    </source>
</evidence>
<comment type="caution">
    <text evidence="6">The sequence shown here is derived from an EMBL/GenBank/DDBJ whole genome shotgun (WGS) entry which is preliminary data.</text>
</comment>
<evidence type="ECO:0000256" key="3">
    <source>
        <dbReference type="ARBA" id="ARBA00023263"/>
    </source>
</evidence>
<evidence type="ECO:0000256" key="4">
    <source>
        <dbReference type="SAM" id="SignalP"/>
    </source>
</evidence>
<dbReference type="PATRIC" id="fig|1141660.3.peg.503"/>
<feature type="chain" id="PRO_5003923754" evidence="4">
    <location>
        <begin position="21"/>
        <end position="350"/>
    </location>
</feature>
<dbReference type="AlphaFoldDB" id="K8WK60"/>
<keyword evidence="4" id="KW-0732">Signal</keyword>
<dbReference type="InterPro" id="IPR050263">
    <property type="entry name" value="Bact_Fimbrial_Adh_Pro"/>
</dbReference>
<dbReference type="PANTHER" id="PTHR33420">
    <property type="entry name" value="FIMBRIAL SUBUNIT ELFA-RELATED"/>
    <property type="match status" value="1"/>
</dbReference>
<dbReference type="InterPro" id="IPR036937">
    <property type="entry name" value="Adhesion_dom_fimbrial_sf"/>
</dbReference>
<name>K8WK60_9GAMM</name>
<comment type="subcellular location">
    <subcellularLocation>
        <location evidence="1">Fimbrium</location>
    </subcellularLocation>
</comment>
<dbReference type="HOGENOM" id="CLU_066216_0_0_6"/>
<feature type="signal peptide" evidence="4">
    <location>
        <begin position="1"/>
        <end position="20"/>
    </location>
</feature>
<dbReference type="EMBL" id="AKKN01000003">
    <property type="protein sequence ID" value="EKT60924.1"/>
    <property type="molecule type" value="Genomic_DNA"/>
</dbReference>
<protein>
    <submittedName>
        <fullName evidence="6">Fimbrial protein</fullName>
    </submittedName>
</protein>
<keyword evidence="7" id="KW-1185">Reference proteome</keyword>
<dbReference type="GO" id="GO:0043709">
    <property type="term" value="P:cell adhesion involved in single-species biofilm formation"/>
    <property type="evidence" value="ECO:0007669"/>
    <property type="project" value="TreeGrafter"/>
</dbReference>
<evidence type="ECO:0000259" key="5">
    <source>
        <dbReference type="Pfam" id="PF00419"/>
    </source>
</evidence>
<evidence type="ECO:0000256" key="1">
    <source>
        <dbReference type="ARBA" id="ARBA00004561"/>
    </source>
</evidence>
<keyword evidence="3" id="KW-0281">Fimbrium</keyword>
<comment type="similarity">
    <text evidence="2">Belongs to the fimbrial protein family.</text>
</comment>
<dbReference type="PANTHER" id="PTHR33420:SF14">
    <property type="entry name" value="TYPE 1 FIMBRIN D-MANNOSE SPECIFIC ADHESIN"/>
    <property type="match status" value="1"/>
</dbReference>
<dbReference type="Proteomes" id="UP000010290">
    <property type="component" value="Chromosome"/>
</dbReference>
<feature type="domain" description="Fimbrial-type adhesion" evidence="5">
    <location>
        <begin position="200"/>
        <end position="349"/>
    </location>
</feature>
<evidence type="ECO:0000313" key="6">
    <source>
        <dbReference type="EMBL" id="EKT60924.1"/>
    </source>
</evidence>
<evidence type="ECO:0000256" key="2">
    <source>
        <dbReference type="ARBA" id="ARBA00006671"/>
    </source>
</evidence>
<sequence>MLKKQALSFVLLCSAFYANADCETKNPKTADPITINLSELLYQQTSITQTYSTKYMGFFECDAAALIPGLGDNKVINMSAQENKSIYIKLNNQNIIKLTILNINNKEISLGSKKDTHSTSKINTNFSVKTELYYGSVPNNQLLDAKGASEYQIKSAIVALDASNSSLFILILKLLASLFVWEQTQYDIYYQPLIIKFEPKQTTCSFDDAGMVVKLPNIERAELLKKQQAGETPFALNFSCESLLNGKTNNPITAYLSSSALSPDKTIMLDKQANSAKGVGISVKYQNNVVHFGTKQGDRNGATLLINKKNNDDVPKYLSVPLVAYYNVYDTKNLTAGAVKTTAILNMEYF</sequence>
<dbReference type="GO" id="GO:0009289">
    <property type="term" value="C:pilus"/>
    <property type="evidence" value="ECO:0007669"/>
    <property type="project" value="UniProtKB-SubCell"/>
</dbReference>
<gene>
    <name evidence="6" type="ORF">OO7_02506</name>
</gene>
<dbReference type="Pfam" id="PF00419">
    <property type="entry name" value="Fimbrial"/>
    <property type="match status" value="1"/>
</dbReference>
<reference evidence="6 7" key="1">
    <citation type="journal article" date="2012" name="BMC Genomics">
        <title>Comparative genomics of bacteria in the genus Providencia isolated from wild Drosophila melanogaster.</title>
        <authorList>
            <person name="Galac M.R."/>
            <person name="Lazzaro B.P."/>
        </authorList>
    </citation>
    <scope>NUCLEOTIDE SEQUENCE [LARGE SCALE GENOMIC DNA]</scope>
    <source>
        <strain evidence="6 7">DSM 19967</strain>
    </source>
</reference>
<dbReference type="OrthoDB" id="6556303at2"/>
<dbReference type="SUPFAM" id="SSF49401">
    <property type="entry name" value="Bacterial adhesins"/>
    <property type="match status" value="1"/>
</dbReference>
<dbReference type="RefSeq" id="WP_008914382.1">
    <property type="nucleotide sequence ID" value="NZ_CM001773.1"/>
</dbReference>
<accession>K8WK60</accession>
<organism evidence="6 7">
    <name type="scientific">Providencia sneebia DSM 19967</name>
    <dbReference type="NCBI Taxonomy" id="1141660"/>
    <lineage>
        <taxon>Bacteria</taxon>
        <taxon>Pseudomonadati</taxon>
        <taxon>Pseudomonadota</taxon>
        <taxon>Gammaproteobacteria</taxon>
        <taxon>Enterobacterales</taxon>
        <taxon>Morganellaceae</taxon>
        <taxon>Providencia</taxon>
    </lineage>
</organism>
<dbReference type="InterPro" id="IPR008966">
    <property type="entry name" value="Adhesion_dom_sf"/>
</dbReference>
<dbReference type="Gene3D" id="2.60.40.1090">
    <property type="entry name" value="Fimbrial-type adhesion domain"/>
    <property type="match status" value="1"/>
</dbReference>